<evidence type="ECO:0000313" key="13">
    <source>
        <dbReference type="Proteomes" id="UP000551758"/>
    </source>
</evidence>
<evidence type="ECO:0000256" key="6">
    <source>
        <dbReference type="ARBA" id="ARBA00022750"/>
    </source>
</evidence>
<evidence type="ECO:0000313" key="12">
    <source>
        <dbReference type="EMBL" id="KAF5929705.1"/>
    </source>
</evidence>
<reference evidence="12 13" key="1">
    <citation type="journal article" date="2020" name="Mol. Biol. Evol.">
        <title>Interspecific Gene Flow and the Evolution of Specialization in Black and White Rhinoceros.</title>
        <authorList>
            <person name="Moodley Y."/>
            <person name="Westbury M.V."/>
            <person name="Russo I.M."/>
            <person name="Gopalakrishnan S."/>
            <person name="Rakotoarivelo A."/>
            <person name="Olsen R.A."/>
            <person name="Prost S."/>
            <person name="Tunstall T."/>
            <person name="Ryder O.A."/>
            <person name="Dalen L."/>
            <person name="Bruford M.W."/>
        </authorList>
    </citation>
    <scope>NUCLEOTIDE SEQUENCE [LARGE SCALE GENOMIC DNA]</scope>
    <source>
        <strain evidence="12">SBR-YM</strain>
        <tissue evidence="12">Skin</tissue>
    </source>
</reference>
<keyword evidence="9" id="KW-0865">Zymogen</keyword>
<proteinExistence type="inferred from homology"/>
<comment type="subcellular location">
    <subcellularLocation>
        <location evidence="1">Secreted</location>
    </subcellularLocation>
</comment>
<evidence type="ECO:0000256" key="1">
    <source>
        <dbReference type="ARBA" id="ARBA00004613"/>
    </source>
</evidence>
<keyword evidence="7" id="KW-0222">Digestion</keyword>
<keyword evidence="3" id="KW-0964">Secreted</keyword>
<dbReference type="SUPFAM" id="SSF50630">
    <property type="entry name" value="Acid proteases"/>
    <property type="match status" value="2"/>
</dbReference>
<dbReference type="PRINTS" id="PR00792">
    <property type="entry name" value="PEPSIN"/>
</dbReference>
<evidence type="ECO:0000256" key="10">
    <source>
        <dbReference type="SAM" id="MobiDB-lite"/>
    </source>
</evidence>
<evidence type="ECO:0000256" key="4">
    <source>
        <dbReference type="ARBA" id="ARBA00022670"/>
    </source>
</evidence>
<evidence type="ECO:0000256" key="5">
    <source>
        <dbReference type="ARBA" id="ARBA00022729"/>
    </source>
</evidence>
<keyword evidence="5" id="KW-0732">Signal</keyword>
<evidence type="ECO:0000256" key="7">
    <source>
        <dbReference type="ARBA" id="ARBA00022757"/>
    </source>
</evidence>
<organism evidence="12 13">
    <name type="scientific">Diceros bicornis minor</name>
    <name type="common">South-central black rhinoceros</name>
    <dbReference type="NCBI Taxonomy" id="77932"/>
    <lineage>
        <taxon>Eukaryota</taxon>
        <taxon>Metazoa</taxon>
        <taxon>Chordata</taxon>
        <taxon>Craniata</taxon>
        <taxon>Vertebrata</taxon>
        <taxon>Euteleostomi</taxon>
        <taxon>Mammalia</taxon>
        <taxon>Eutheria</taxon>
        <taxon>Laurasiatheria</taxon>
        <taxon>Perissodactyla</taxon>
        <taxon>Rhinocerotidae</taxon>
        <taxon>Diceros</taxon>
    </lineage>
</organism>
<evidence type="ECO:0000256" key="8">
    <source>
        <dbReference type="ARBA" id="ARBA00022801"/>
    </source>
</evidence>
<evidence type="ECO:0000256" key="3">
    <source>
        <dbReference type="ARBA" id="ARBA00022525"/>
    </source>
</evidence>
<keyword evidence="4" id="KW-0645">Protease</keyword>
<dbReference type="Gene3D" id="2.40.70.10">
    <property type="entry name" value="Acid Proteases"/>
    <property type="match status" value="4"/>
</dbReference>
<feature type="region of interest" description="Disordered" evidence="10">
    <location>
        <begin position="656"/>
        <end position="701"/>
    </location>
</feature>
<evidence type="ECO:0000256" key="9">
    <source>
        <dbReference type="ARBA" id="ARBA00023145"/>
    </source>
</evidence>
<dbReference type="InterPro" id="IPR033121">
    <property type="entry name" value="PEPTIDASE_A1"/>
</dbReference>
<dbReference type="GO" id="GO:0007586">
    <property type="term" value="P:digestion"/>
    <property type="evidence" value="ECO:0007669"/>
    <property type="project" value="UniProtKB-KW"/>
</dbReference>
<dbReference type="GO" id="GO:0004190">
    <property type="term" value="F:aspartic-type endopeptidase activity"/>
    <property type="evidence" value="ECO:0007669"/>
    <property type="project" value="UniProtKB-KW"/>
</dbReference>
<dbReference type="InterPro" id="IPR021109">
    <property type="entry name" value="Peptidase_aspartic_dom_sf"/>
</dbReference>
<keyword evidence="8" id="KW-0378">Hydrolase</keyword>
<dbReference type="PROSITE" id="PS51767">
    <property type="entry name" value="PEPTIDASE_A1"/>
    <property type="match status" value="1"/>
</dbReference>
<sequence>MILFDTGSADLWMPLSAVKVQSTIQGSPITDQEFGLNWMELDTTFESIHSDGINGLSSSSISAARAATVMDGSIKWNLIPAPLVSFHLTRLSIGHQTTDGCCQGCLAVVGTGTSLVPEQIFGSPSDSLFLIFLPYLLELHLGAFTGVFICGEDTSAMVGEREVEGPMGRIWAQGGFLSCGTGHLHQGALAGADSDHLSPCPLLFLQFVTNCGSGQSTPTITFPINGINFPCWALSQVSNCLMGFQPMYLPLENGWPLWLPEGLLLHLRHRQQQGLVLAFCLGLDDLTNLFGALRAGYEVTERIPGYKGRGSAQALTPRRWCNLERLFLCGQLGIGFLKWTVVAFICLRLLEATVLKVPLKTLKFIRETVKEKGLLEEFLRTHKYGPVQKYHFGDFSVAREPMAYTDASYFGKISIGTPPQNFLVIFDTSSSNLWVPSAYRQNQACVGPHLLHQRGDLLPAVWWQRQPHQLPHTLTVQSIQVPNQEFSLSQDELGTNFIYLKFVGIMGMAYPALAVGGAATALQDMLQEGALTSPPTGVSERGSSHLWGCGQQPVHGTDLLGHGTQELYWQLTEELLIGSQASSWCSQGCQASMDTGTSLLTVPQQYVSALLQATGAQEDQNRQFPADCNNTQSLPSFTFIMSGVQCPQPPSSYILNGSHGATQQQTEKPVAAWYAEEEDEEEEEAENDGLAPCNFQQRKRI</sequence>
<dbReference type="PANTHER" id="PTHR47966:SF72">
    <property type="entry name" value="GASTRICSIN"/>
    <property type="match status" value="1"/>
</dbReference>
<feature type="compositionally biased region" description="Polar residues" evidence="10">
    <location>
        <begin position="656"/>
        <end position="667"/>
    </location>
</feature>
<gene>
    <name evidence="12" type="ORF">HPG69_002428</name>
</gene>
<comment type="caution">
    <text evidence="12">The sequence shown here is derived from an EMBL/GenBank/DDBJ whole genome shotgun (WGS) entry which is preliminary data.</text>
</comment>
<name>A0A7J7FNS3_DICBM</name>
<dbReference type="InterPro" id="IPR001461">
    <property type="entry name" value="Aspartic_peptidase_A1"/>
</dbReference>
<keyword evidence="6" id="KW-0064">Aspartyl protease</keyword>
<comment type="similarity">
    <text evidence="2">Belongs to the peptidase A1 family.</text>
</comment>
<dbReference type="InterPro" id="IPR012848">
    <property type="entry name" value="Aspartic_peptidase_N"/>
</dbReference>
<dbReference type="Pfam" id="PF07966">
    <property type="entry name" value="A1_Propeptide"/>
    <property type="match status" value="1"/>
</dbReference>
<dbReference type="EMBL" id="JACDTQ010000017">
    <property type="protein sequence ID" value="KAF5929705.1"/>
    <property type="molecule type" value="Genomic_DNA"/>
</dbReference>
<evidence type="ECO:0000259" key="11">
    <source>
        <dbReference type="PROSITE" id="PS51767"/>
    </source>
</evidence>
<feature type="compositionally biased region" description="Acidic residues" evidence="10">
    <location>
        <begin position="675"/>
        <end position="687"/>
    </location>
</feature>
<keyword evidence="13" id="KW-1185">Reference proteome</keyword>
<dbReference type="Proteomes" id="UP000551758">
    <property type="component" value="Unassembled WGS sequence"/>
</dbReference>
<dbReference type="Pfam" id="PF00026">
    <property type="entry name" value="Asp"/>
    <property type="match status" value="2"/>
</dbReference>
<dbReference type="Gene3D" id="6.10.140.60">
    <property type="match status" value="1"/>
</dbReference>
<dbReference type="GO" id="GO:0006508">
    <property type="term" value="P:proteolysis"/>
    <property type="evidence" value="ECO:0007669"/>
    <property type="project" value="UniProtKB-KW"/>
</dbReference>
<feature type="domain" description="Peptidase A1" evidence="11">
    <location>
        <begin position="409"/>
        <end position="701"/>
    </location>
</feature>
<dbReference type="AlphaFoldDB" id="A0A7J7FNS3"/>
<dbReference type="GO" id="GO:0005615">
    <property type="term" value="C:extracellular space"/>
    <property type="evidence" value="ECO:0007669"/>
    <property type="project" value="TreeGrafter"/>
</dbReference>
<accession>A0A7J7FNS3</accession>
<evidence type="ECO:0000256" key="2">
    <source>
        <dbReference type="ARBA" id="ARBA00007447"/>
    </source>
</evidence>
<protein>
    <recommendedName>
        <fullName evidence="11">Peptidase A1 domain-containing protein</fullName>
    </recommendedName>
</protein>
<dbReference type="PANTHER" id="PTHR47966">
    <property type="entry name" value="BETA-SITE APP-CLEAVING ENZYME, ISOFORM A-RELATED"/>
    <property type="match status" value="1"/>
</dbReference>